<proteinExistence type="predicted"/>
<dbReference type="InterPro" id="IPR036259">
    <property type="entry name" value="MFS_trans_sf"/>
</dbReference>
<evidence type="ECO:0000256" key="2">
    <source>
        <dbReference type="ARBA" id="ARBA00022475"/>
    </source>
</evidence>
<evidence type="ECO:0000256" key="4">
    <source>
        <dbReference type="ARBA" id="ARBA00022989"/>
    </source>
</evidence>
<keyword evidence="8" id="KW-1185">Reference proteome</keyword>
<sequence>MIALLRHRAFRNYWIGQSISLVGEEISRIALPLAAVLILDAQAGEMGGLTTTALVPALLFSVPAGAWADRWRSRRRVRPVTNLGRFLLMASFPAAYAWGVLDFVQLCLTAFAIGALGVLFNVCDSTLYVSLVPAKSYFQSSSLMNGSRSLAFTAGPSLGGLLVQFARAPFALFVDALSYLLSALFLFRISPAEPPPSAWRRGHFTAGLKWLVRAPLMRPMLAAVARLNFKR</sequence>
<dbReference type="Gene3D" id="1.20.1250.20">
    <property type="entry name" value="MFS general substrate transporter like domains"/>
    <property type="match status" value="1"/>
</dbReference>
<gene>
    <name evidence="7" type="ORF">ACH4GP_05410</name>
</gene>
<dbReference type="EMBL" id="JBIRGH010000002">
    <property type="protein sequence ID" value="MFH8583826.1"/>
    <property type="molecule type" value="Genomic_DNA"/>
</dbReference>
<dbReference type="Pfam" id="PF07690">
    <property type="entry name" value="MFS_1"/>
    <property type="match status" value="1"/>
</dbReference>
<dbReference type="PANTHER" id="PTHR23513">
    <property type="entry name" value="INTEGRAL MEMBRANE EFFLUX PROTEIN-RELATED"/>
    <property type="match status" value="1"/>
</dbReference>
<evidence type="ECO:0000256" key="3">
    <source>
        <dbReference type="ARBA" id="ARBA00022692"/>
    </source>
</evidence>
<dbReference type="PANTHER" id="PTHR23513:SF6">
    <property type="entry name" value="MAJOR FACILITATOR SUPERFAMILY ASSOCIATED DOMAIN-CONTAINING PROTEIN"/>
    <property type="match status" value="1"/>
</dbReference>
<keyword evidence="3 6" id="KW-0812">Transmembrane</keyword>
<accession>A0ABW7R8G1</accession>
<comment type="caution">
    <text evidence="7">The sequence shown here is derived from an EMBL/GenBank/DDBJ whole genome shotgun (WGS) entry which is preliminary data.</text>
</comment>
<dbReference type="SUPFAM" id="SSF103473">
    <property type="entry name" value="MFS general substrate transporter"/>
    <property type="match status" value="1"/>
</dbReference>
<reference evidence="7 8" key="1">
    <citation type="submission" date="2024-10" db="EMBL/GenBank/DDBJ databases">
        <title>The Natural Products Discovery Center: Release of the First 8490 Sequenced Strains for Exploring Actinobacteria Biosynthetic Diversity.</title>
        <authorList>
            <person name="Kalkreuter E."/>
            <person name="Kautsar S.A."/>
            <person name="Yang D."/>
            <person name="Bader C.D."/>
            <person name="Teijaro C.N."/>
            <person name="Fluegel L."/>
            <person name="Davis C.M."/>
            <person name="Simpson J.R."/>
            <person name="Lauterbach L."/>
            <person name="Steele A.D."/>
            <person name="Gui C."/>
            <person name="Meng S."/>
            <person name="Li G."/>
            <person name="Viehrig K."/>
            <person name="Ye F."/>
            <person name="Su P."/>
            <person name="Kiefer A.F."/>
            <person name="Nichols A."/>
            <person name="Cepeda A.J."/>
            <person name="Yan W."/>
            <person name="Fan B."/>
            <person name="Jiang Y."/>
            <person name="Adhikari A."/>
            <person name="Zheng C.-J."/>
            <person name="Schuster L."/>
            <person name="Cowan T.M."/>
            <person name="Smanski M.J."/>
            <person name="Chevrette M.G."/>
            <person name="De Carvalho L.P.S."/>
            <person name="Shen B."/>
        </authorList>
    </citation>
    <scope>NUCLEOTIDE SEQUENCE [LARGE SCALE GENOMIC DNA]</scope>
    <source>
        <strain evidence="7 8">NPDC018013</strain>
    </source>
</reference>
<keyword evidence="2" id="KW-1003">Cell membrane</keyword>
<dbReference type="Proteomes" id="UP001610990">
    <property type="component" value="Unassembled WGS sequence"/>
</dbReference>
<dbReference type="RefSeq" id="WP_367436854.1">
    <property type="nucleotide sequence ID" value="NZ_CP108413.1"/>
</dbReference>
<feature type="transmembrane region" description="Helical" evidence="6">
    <location>
        <begin position="46"/>
        <end position="68"/>
    </location>
</feature>
<dbReference type="InterPro" id="IPR011701">
    <property type="entry name" value="MFS"/>
</dbReference>
<evidence type="ECO:0000256" key="1">
    <source>
        <dbReference type="ARBA" id="ARBA00004651"/>
    </source>
</evidence>
<comment type="subcellular location">
    <subcellularLocation>
        <location evidence="1">Cell membrane</location>
        <topology evidence="1">Multi-pass membrane protein</topology>
    </subcellularLocation>
</comment>
<name>A0ABW7R8G1_9ACTN</name>
<keyword evidence="4 6" id="KW-1133">Transmembrane helix</keyword>
<evidence type="ECO:0000313" key="8">
    <source>
        <dbReference type="Proteomes" id="UP001610990"/>
    </source>
</evidence>
<feature type="transmembrane region" description="Helical" evidence="6">
    <location>
        <begin position="103"/>
        <end position="123"/>
    </location>
</feature>
<evidence type="ECO:0000256" key="5">
    <source>
        <dbReference type="ARBA" id="ARBA00023136"/>
    </source>
</evidence>
<evidence type="ECO:0000256" key="6">
    <source>
        <dbReference type="SAM" id="Phobius"/>
    </source>
</evidence>
<evidence type="ECO:0000313" key="7">
    <source>
        <dbReference type="EMBL" id="MFH8583826.1"/>
    </source>
</evidence>
<organism evidence="7 8">
    <name type="scientific">Streptomyces celluloflavus</name>
    <dbReference type="NCBI Taxonomy" id="58344"/>
    <lineage>
        <taxon>Bacteria</taxon>
        <taxon>Bacillati</taxon>
        <taxon>Actinomycetota</taxon>
        <taxon>Actinomycetes</taxon>
        <taxon>Kitasatosporales</taxon>
        <taxon>Streptomycetaceae</taxon>
        <taxon>Streptomyces</taxon>
    </lineage>
</organism>
<protein>
    <submittedName>
        <fullName evidence="7">MFS transporter</fullName>
    </submittedName>
</protein>
<keyword evidence="5 6" id="KW-0472">Membrane</keyword>
<feature type="transmembrane region" description="Helical" evidence="6">
    <location>
        <begin position="80"/>
        <end position="97"/>
    </location>
</feature>